<dbReference type="GeneID" id="111117657"/>
<evidence type="ECO:0000256" key="1">
    <source>
        <dbReference type="ARBA" id="ARBA00004123"/>
    </source>
</evidence>
<dbReference type="InterPro" id="IPR036236">
    <property type="entry name" value="Znf_C2H2_sf"/>
</dbReference>
<evidence type="ECO:0000256" key="2">
    <source>
        <dbReference type="ARBA" id="ARBA00022723"/>
    </source>
</evidence>
<dbReference type="GO" id="GO:0005634">
    <property type="term" value="C:nucleus"/>
    <property type="evidence" value="ECO:0007669"/>
    <property type="project" value="UniProtKB-SubCell"/>
</dbReference>
<dbReference type="Gene3D" id="3.30.160.60">
    <property type="entry name" value="Classic Zinc Finger"/>
    <property type="match status" value="5"/>
</dbReference>
<evidence type="ECO:0000313" key="10">
    <source>
        <dbReference type="Proteomes" id="UP000694844"/>
    </source>
</evidence>
<gene>
    <name evidence="11" type="primary">LOC111117657</name>
</gene>
<dbReference type="PANTHER" id="PTHR16515">
    <property type="entry name" value="PR DOMAIN ZINC FINGER PROTEIN"/>
    <property type="match status" value="1"/>
</dbReference>
<protein>
    <submittedName>
        <fullName evidence="11">Zinc finger protein 90 homolog</fullName>
    </submittedName>
</protein>
<dbReference type="KEGG" id="cvn:111117657"/>
<feature type="domain" description="C2H2-type" evidence="9">
    <location>
        <begin position="432"/>
        <end position="460"/>
    </location>
</feature>
<keyword evidence="4 7" id="KW-0863">Zinc-finger</keyword>
<keyword evidence="2" id="KW-0479">Metal-binding</keyword>
<evidence type="ECO:0000256" key="8">
    <source>
        <dbReference type="SAM" id="MobiDB-lite"/>
    </source>
</evidence>
<keyword evidence="5" id="KW-0862">Zinc</keyword>
<feature type="domain" description="C2H2-type" evidence="9">
    <location>
        <begin position="476"/>
        <end position="504"/>
    </location>
</feature>
<feature type="domain" description="C2H2-type" evidence="9">
    <location>
        <begin position="802"/>
        <end position="825"/>
    </location>
</feature>
<dbReference type="GO" id="GO:0010468">
    <property type="term" value="P:regulation of gene expression"/>
    <property type="evidence" value="ECO:0007669"/>
    <property type="project" value="TreeGrafter"/>
</dbReference>
<keyword evidence="3" id="KW-0677">Repeat</keyword>
<name>A0A8B8CD00_CRAVI</name>
<comment type="subcellular location">
    <subcellularLocation>
        <location evidence="1">Nucleus</location>
    </subcellularLocation>
</comment>
<evidence type="ECO:0000256" key="4">
    <source>
        <dbReference type="ARBA" id="ARBA00022771"/>
    </source>
</evidence>
<feature type="domain" description="C2H2-type" evidence="9">
    <location>
        <begin position="505"/>
        <end position="533"/>
    </location>
</feature>
<evidence type="ECO:0000313" key="11">
    <source>
        <dbReference type="RefSeq" id="XP_022312526.1"/>
    </source>
</evidence>
<proteinExistence type="predicted"/>
<dbReference type="SUPFAM" id="SSF57667">
    <property type="entry name" value="beta-beta-alpha zinc fingers"/>
    <property type="match status" value="4"/>
</dbReference>
<dbReference type="InterPro" id="IPR013087">
    <property type="entry name" value="Znf_C2H2_type"/>
</dbReference>
<keyword evidence="6" id="KW-0539">Nucleus</keyword>
<dbReference type="Proteomes" id="UP000694844">
    <property type="component" value="Chromosome 10"/>
</dbReference>
<dbReference type="Pfam" id="PF00096">
    <property type="entry name" value="zf-C2H2"/>
    <property type="match status" value="3"/>
</dbReference>
<dbReference type="GO" id="GO:0008270">
    <property type="term" value="F:zinc ion binding"/>
    <property type="evidence" value="ECO:0007669"/>
    <property type="project" value="UniProtKB-KW"/>
</dbReference>
<dbReference type="OrthoDB" id="4748970at2759"/>
<sequence>MADASDSNAAPTPAVVSNRICSTIPLAENLLGQNTGNPCQNLFEERTSDNYNCRVPHLITHAINGIKNEINEKNLCAFDKMEIEFDSGLEKTVVGEGGADFSFTNGSECASDKDRGGSKGRSRRKPQYSLNKTELYEEPSDTLPPNQNITDFQMYDQNDSPEVDGNESSLYIRRSMQKIKPQYVQVPQDSAYLHEQEGGNNVQVPPGSSSILEQGVKEFTDVHSEYSSVRENHEQHAGVHQDTSSSFLQNDGYVQDSTHEQHGEKYVDVHGGISSNLEQDSAGYVHVRQDTNSSLEQESDIETQKNQFECKECLITLFDFDLYTDHLMSHNANSQDSSSDDPSAHALDIEAPTSDFVGGSVHQSLSDSCSMESEGFLEMDLSSSKLERDENGEGRENKTKMVEIMEGVMPGGDLKKKRGRKKKEREADSSLVKCPVCSKAFKTRNNLKTHLCKFHSEKKEILRDFFYKGESVKQKSVCTLCGKCFISKVALLRHLDTRHQGEAQVRCGVCNEIFETTELLFKHARLCHNRGKMGSHDSNTSEENSCSVETKEKLDKNENHQTVSYVPHQIAASKTVMDPSMATLPREIQTTKGDPLLENTHLNHEVKTNHSNYINSEHVDHEGGSDEGQVEPQTSHYFQREVDVPSTDSLKSRDIYCGVCLLFFDSVEKFVVHCMASSECLSSKECPVCGKVINSSLKEHLKSHSDDRPYQCEICKASFKRNHQMKLHKQTVHSDIRLYHCEMCQKSFKRRDKLTCHYRTHSDEHPFMCTECGSVFKWKHHLKRHRDNVHADKASQVKARRFPCEVCGNCFKWRHHLKRHLRNVHHIVDESPDMEDDKPPRDLNLTGSDASLTLGGDCGGFNEGKKEEENKTIGTVEENKPEGQKSEGQTVRDQTSGDQT</sequence>
<feature type="domain" description="C2H2-type" evidence="9">
    <location>
        <begin position="767"/>
        <end position="795"/>
    </location>
</feature>
<dbReference type="RefSeq" id="XP_022312526.1">
    <property type="nucleotide sequence ID" value="XM_022456818.1"/>
</dbReference>
<dbReference type="PANTHER" id="PTHR16515:SF66">
    <property type="entry name" value="C2H2-TYPE DOMAIN-CONTAINING PROTEIN"/>
    <property type="match status" value="1"/>
</dbReference>
<evidence type="ECO:0000256" key="5">
    <source>
        <dbReference type="ARBA" id="ARBA00022833"/>
    </source>
</evidence>
<feature type="domain" description="C2H2-type" evidence="9">
    <location>
        <begin position="710"/>
        <end position="738"/>
    </location>
</feature>
<accession>A0A8B8CD00</accession>
<keyword evidence="10" id="KW-1185">Reference proteome</keyword>
<dbReference type="PROSITE" id="PS50157">
    <property type="entry name" value="ZINC_FINGER_C2H2_2"/>
    <property type="match status" value="7"/>
</dbReference>
<feature type="compositionally biased region" description="Polar residues" evidence="8">
    <location>
        <begin position="886"/>
        <end position="900"/>
    </location>
</feature>
<dbReference type="AlphaFoldDB" id="A0A8B8CD00"/>
<dbReference type="SMART" id="SM00355">
    <property type="entry name" value="ZnF_C2H2"/>
    <property type="match status" value="9"/>
</dbReference>
<dbReference type="PROSITE" id="PS00028">
    <property type="entry name" value="ZINC_FINGER_C2H2_1"/>
    <property type="match status" value="7"/>
</dbReference>
<feature type="compositionally biased region" description="Basic and acidic residues" evidence="8">
    <location>
        <begin position="863"/>
        <end position="885"/>
    </location>
</feature>
<evidence type="ECO:0000259" key="9">
    <source>
        <dbReference type="PROSITE" id="PS50157"/>
    </source>
</evidence>
<feature type="region of interest" description="Disordered" evidence="8">
    <location>
        <begin position="104"/>
        <end position="146"/>
    </location>
</feature>
<feature type="region of interest" description="Disordered" evidence="8">
    <location>
        <begin position="830"/>
        <end position="900"/>
    </location>
</feature>
<evidence type="ECO:0000256" key="6">
    <source>
        <dbReference type="ARBA" id="ARBA00023242"/>
    </source>
</evidence>
<evidence type="ECO:0000256" key="3">
    <source>
        <dbReference type="ARBA" id="ARBA00022737"/>
    </source>
</evidence>
<evidence type="ECO:0000256" key="7">
    <source>
        <dbReference type="PROSITE-ProRule" id="PRU00042"/>
    </source>
</evidence>
<organism evidence="10 11">
    <name type="scientific">Crassostrea virginica</name>
    <name type="common">Eastern oyster</name>
    <dbReference type="NCBI Taxonomy" id="6565"/>
    <lineage>
        <taxon>Eukaryota</taxon>
        <taxon>Metazoa</taxon>
        <taxon>Spiralia</taxon>
        <taxon>Lophotrochozoa</taxon>
        <taxon>Mollusca</taxon>
        <taxon>Bivalvia</taxon>
        <taxon>Autobranchia</taxon>
        <taxon>Pteriomorphia</taxon>
        <taxon>Ostreida</taxon>
        <taxon>Ostreoidea</taxon>
        <taxon>Ostreidae</taxon>
        <taxon>Crassostrea</taxon>
    </lineage>
</organism>
<dbReference type="InterPro" id="IPR050331">
    <property type="entry name" value="Zinc_finger"/>
</dbReference>
<reference evidence="11" key="1">
    <citation type="submission" date="2025-08" db="UniProtKB">
        <authorList>
            <consortium name="RefSeq"/>
        </authorList>
    </citation>
    <scope>IDENTIFICATION</scope>
    <source>
        <tissue evidence="11">Whole sample</tissue>
    </source>
</reference>
<feature type="domain" description="C2H2-type" evidence="9">
    <location>
        <begin position="739"/>
        <end position="766"/>
    </location>
</feature>